<organism evidence="2 3">
    <name type="scientific">Verruconis gallopava</name>
    <dbReference type="NCBI Taxonomy" id="253628"/>
    <lineage>
        <taxon>Eukaryota</taxon>
        <taxon>Fungi</taxon>
        <taxon>Dikarya</taxon>
        <taxon>Ascomycota</taxon>
        <taxon>Pezizomycotina</taxon>
        <taxon>Dothideomycetes</taxon>
        <taxon>Pleosporomycetidae</taxon>
        <taxon>Venturiales</taxon>
        <taxon>Sympoventuriaceae</taxon>
        <taxon>Verruconis</taxon>
    </lineage>
</organism>
<dbReference type="VEuPathDB" id="FungiDB:PV09_07910"/>
<dbReference type="GeneID" id="27315883"/>
<protein>
    <submittedName>
        <fullName evidence="2">Uncharacterized protein</fullName>
    </submittedName>
</protein>
<name>A0A0D2A2I8_9PEZI</name>
<feature type="compositionally biased region" description="Low complexity" evidence="1">
    <location>
        <begin position="143"/>
        <end position="153"/>
    </location>
</feature>
<dbReference type="HOGENOM" id="CLU_1284162_0_0_1"/>
<proteinExistence type="predicted"/>
<reference evidence="2 3" key="1">
    <citation type="submission" date="2015-01" db="EMBL/GenBank/DDBJ databases">
        <title>The Genome Sequence of Ochroconis gallopava CBS43764.</title>
        <authorList>
            <consortium name="The Broad Institute Genomics Platform"/>
            <person name="Cuomo C."/>
            <person name="de Hoog S."/>
            <person name="Gorbushina A."/>
            <person name="Stielow B."/>
            <person name="Teixiera M."/>
            <person name="Abouelleil A."/>
            <person name="Chapman S.B."/>
            <person name="Priest M."/>
            <person name="Young S.K."/>
            <person name="Wortman J."/>
            <person name="Nusbaum C."/>
            <person name="Birren B."/>
        </authorList>
    </citation>
    <scope>NUCLEOTIDE SEQUENCE [LARGE SCALE GENOMIC DNA]</scope>
    <source>
        <strain evidence="2 3">CBS 43764</strain>
    </source>
</reference>
<dbReference type="RefSeq" id="XP_016210424.1">
    <property type="nucleotide sequence ID" value="XM_016361742.1"/>
</dbReference>
<accession>A0A0D2A2I8</accession>
<dbReference type="AlphaFoldDB" id="A0A0D2A2I8"/>
<dbReference type="Proteomes" id="UP000053259">
    <property type="component" value="Unassembled WGS sequence"/>
</dbReference>
<sequence length="215" mass="22982">MSYNQSFTPQAGEHNLSAQFITPQYPRPNGGSAPRDIPGRPRRQSSVSSGYSSYPPPPIPGYGMTPPGGYSGSPGMAYSPQSGPYATSPTQHMAQPPHQMPMNGASPTSHHSGTYGTSPGHLHPVAAGTSPPGSGWHNPGFAPSSYPTSSYTSTEHRRSSSGSYKSGHHSSDSDRSRHKRRTSMPARYDSPRRPTMTDSILAAWEGIKGAFDKRK</sequence>
<keyword evidence="3" id="KW-1185">Reference proteome</keyword>
<feature type="compositionally biased region" description="Polar residues" evidence="1">
    <location>
        <begin position="81"/>
        <end position="93"/>
    </location>
</feature>
<dbReference type="InParanoid" id="A0A0D2A2I8"/>
<feature type="compositionally biased region" description="Polar residues" evidence="1">
    <location>
        <begin position="105"/>
        <end position="117"/>
    </location>
</feature>
<dbReference type="EMBL" id="KN847562">
    <property type="protein sequence ID" value="KIW00555.1"/>
    <property type="molecule type" value="Genomic_DNA"/>
</dbReference>
<evidence type="ECO:0000256" key="1">
    <source>
        <dbReference type="SAM" id="MobiDB-lite"/>
    </source>
</evidence>
<feature type="region of interest" description="Disordered" evidence="1">
    <location>
        <begin position="1"/>
        <end position="198"/>
    </location>
</feature>
<feature type="compositionally biased region" description="Low complexity" evidence="1">
    <location>
        <begin position="61"/>
        <end position="80"/>
    </location>
</feature>
<evidence type="ECO:0000313" key="2">
    <source>
        <dbReference type="EMBL" id="KIW00555.1"/>
    </source>
</evidence>
<evidence type="ECO:0000313" key="3">
    <source>
        <dbReference type="Proteomes" id="UP000053259"/>
    </source>
</evidence>
<gene>
    <name evidence="2" type="ORF">PV09_07910</name>
</gene>